<feature type="domain" description="Cytidyltransferase-like" evidence="11">
    <location>
        <begin position="6"/>
        <end position="175"/>
    </location>
</feature>
<dbReference type="UniPathway" id="UPA00253">
    <property type="reaction ID" value="UER00332"/>
</dbReference>
<dbReference type="Pfam" id="PF01467">
    <property type="entry name" value="CTP_transf_like"/>
    <property type="match status" value="1"/>
</dbReference>
<dbReference type="InterPro" id="IPR004821">
    <property type="entry name" value="Cyt_trans-like"/>
</dbReference>
<dbReference type="NCBIfam" id="TIGR00482">
    <property type="entry name" value="nicotinate (nicotinamide) nucleotide adenylyltransferase"/>
    <property type="match status" value="1"/>
</dbReference>
<dbReference type="NCBIfam" id="TIGR00125">
    <property type="entry name" value="cyt_tran_rel"/>
    <property type="match status" value="1"/>
</dbReference>
<dbReference type="HAMAP" id="MF_00244">
    <property type="entry name" value="NaMN_adenylyltr"/>
    <property type="match status" value="1"/>
</dbReference>
<evidence type="ECO:0000256" key="5">
    <source>
        <dbReference type="ARBA" id="ARBA00022695"/>
    </source>
</evidence>
<dbReference type="Proteomes" id="UP000051861">
    <property type="component" value="Unassembled WGS sequence"/>
</dbReference>
<sequence>MKRIGIMGGTFNPIHKGHLALAKAAMEEFVLAKVIFIPAGMPPHKKPGEVIDKEHRYNMVKLAIKQIPKFSISRIEVDRKGISYAVDTFNELKKIYGEKTKLFYIMGLDSINEILEWRKPLELFKLCEFIVSTRPGSRIRTFKRLVKFPPLQKEVDKIHLMELKENISASEIRERLKSGKSVKGLLPRVVENYIKRNHLYK</sequence>
<dbReference type="EMBL" id="LIZX01000026">
    <property type="protein sequence ID" value="KPJ69342.1"/>
    <property type="molecule type" value="Genomic_DNA"/>
</dbReference>
<dbReference type="GO" id="GO:0004515">
    <property type="term" value="F:nicotinate-nucleotide adenylyltransferase activity"/>
    <property type="evidence" value="ECO:0007669"/>
    <property type="project" value="UniProtKB-UniRule"/>
</dbReference>
<evidence type="ECO:0000256" key="1">
    <source>
        <dbReference type="ARBA" id="ARBA00002324"/>
    </source>
</evidence>
<evidence type="ECO:0000313" key="12">
    <source>
        <dbReference type="EMBL" id="KPJ69342.1"/>
    </source>
</evidence>
<dbReference type="PANTHER" id="PTHR39321">
    <property type="entry name" value="NICOTINATE-NUCLEOTIDE ADENYLYLTRANSFERASE-RELATED"/>
    <property type="match status" value="1"/>
</dbReference>
<comment type="pathway">
    <text evidence="2 10">Cofactor biosynthesis; NAD(+) biosynthesis; deamido-NAD(+) from nicotinate D-ribonucleotide: step 1/1.</text>
</comment>
<proteinExistence type="inferred from homology"/>
<dbReference type="EC" id="2.7.7.18" evidence="10"/>
<evidence type="ECO:0000256" key="10">
    <source>
        <dbReference type="HAMAP-Rule" id="MF_00244"/>
    </source>
</evidence>
<keyword evidence="4 10" id="KW-0808">Transferase</keyword>
<accession>A0A0S7Y3M0</accession>
<evidence type="ECO:0000256" key="9">
    <source>
        <dbReference type="ARBA" id="ARBA00048721"/>
    </source>
</evidence>
<evidence type="ECO:0000256" key="2">
    <source>
        <dbReference type="ARBA" id="ARBA00005019"/>
    </source>
</evidence>
<comment type="function">
    <text evidence="1 10">Catalyzes the reversible adenylation of nicotinate mononucleotide (NaMN) to nicotinic acid adenine dinucleotide (NaAD).</text>
</comment>
<keyword evidence="6 10" id="KW-0547">Nucleotide-binding</keyword>
<evidence type="ECO:0000313" key="13">
    <source>
        <dbReference type="Proteomes" id="UP000051861"/>
    </source>
</evidence>
<keyword evidence="5 10" id="KW-0548">Nucleotidyltransferase</keyword>
<dbReference type="GO" id="GO:0009435">
    <property type="term" value="P:NAD+ biosynthetic process"/>
    <property type="evidence" value="ECO:0007669"/>
    <property type="project" value="UniProtKB-UniRule"/>
</dbReference>
<comment type="catalytic activity">
    <reaction evidence="9 10">
        <text>nicotinate beta-D-ribonucleotide + ATP + H(+) = deamido-NAD(+) + diphosphate</text>
        <dbReference type="Rhea" id="RHEA:22860"/>
        <dbReference type="ChEBI" id="CHEBI:15378"/>
        <dbReference type="ChEBI" id="CHEBI:30616"/>
        <dbReference type="ChEBI" id="CHEBI:33019"/>
        <dbReference type="ChEBI" id="CHEBI:57502"/>
        <dbReference type="ChEBI" id="CHEBI:58437"/>
        <dbReference type="EC" id="2.7.7.18"/>
    </reaction>
</comment>
<dbReference type="AlphaFoldDB" id="A0A0S7Y3M0"/>
<keyword evidence="8 10" id="KW-0520">NAD</keyword>
<dbReference type="SUPFAM" id="SSF52374">
    <property type="entry name" value="Nucleotidylyl transferase"/>
    <property type="match status" value="1"/>
</dbReference>
<dbReference type="GO" id="GO:0005524">
    <property type="term" value="F:ATP binding"/>
    <property type="evidence" value="ECO:0007669"/>
    <property type="project" value="UniProtKB-KW"/>
</dbReference>
<evidence type="ECO:0000256" key="3">
    <source>
        <dbReference type="ARBA" id="ARBA00022642"/>
    </source>
</evidence>
<dbReference type="InterPro" id="IPR014729">
    <property type="entry name" value="Rossmann-like_a/b/a_fold"/>
</dbReference>
<dbReference type="NCBIfam" id="NF000840">
    <property type="entry name" value="PRK00071.1-3"/>
    <property type="match status" value="1"/>
</dbReference>
<comment type="similarity">
    <text evidence="10">Belongs to the NadD family.</text>
</comment>
<dbReference type="Gene3D" id="3.40.50.620">
    <property type="entry name" value="HUPs"/>
    <property type="match status" value="1"/>
</dbReference>
<evidence type="ECO:0000256" key="4">
    <source>
        <dbReference type="ARBA" id="ARBA00022679"/>
    </source>
</evidence>
<dbReference type="PATRIC" id="fig|1703775.3.peg.1035"/>
<comment type="caution">
    <text evidence="12">The sequence shown here is derived from an EMBL/GenBank/DDBJ whole genome shotgun (WGS) entry which is preliminary data.</text>
</comment>
<dbReference type="CDD" id="cd02165">
    <property type="entry name" value="NMNAT"/>
    <property type="match status" value="1"/>
</dbReference>
<reference evidence="12 13" key="1">
    <citation type="journal article" date="2015" name="Microbiome">
        <title>Genomic resolution of linkages in carbon, nitrogen, and sulfur cycling among widespread estuary sediment bacteria.</title>
        <authorList>
            <person name="Baker B.J."/>
            <person name="Lazar C.S."/>
            <person name="Teske A.P."/>
            <person name="Dick G.J."/>
        </authorList>
    </citation>
    <scope>NUCLEOTIDE SEQUENCE [LARGE SCALE GENOMIC DNA]</scope>
    <source>
        <strain evidence="12">DG_54_3</strain>
    </source>
</reference>
<evidence type="ECO:0000256" key="8">
    <source>
        <dbReference type="ARBA" id="ARBA00023027"/>
    </source>
</evidence>
<name>A0A0S7Y3M0_UNCSA</name>
<evidence type="ECO:0000259" key="11">
    <source>
        <dbReference type="Pfam" id="PF01467"/>
    </source>
</evidence>
<keyword evidence="3 10" id="KW-0662">Pyridine nucleotide biosynthesis</keyword>
<evidence type="ECO:0000256" key="6">
    <source>
        <dbReference type="ARBA" id="ARBA00022741"/>
    </source>
</evidence>
<evidence type="ECO:0000256" key="7">
    <source>
        <dbReference type="ARBA" id="ARBA00022840"/>
    </source>
</evidence>
<keyword evidence="7 10" id="KW-0067">ATP-binding</keyword>
<organism evidence="12 13">
    <name type="scientific">candidate division WOR-1 bacterium DG_54_3</name>
    <dbReference type="NCBI Taxonomy" id="1703775"/>
    <lineage>
        <taxon>Bacteria</taxon>
        <taxon>Bacillati</taxon>
        <taxon>Saganbacteria</taxon>
    </lineage>
</organism>
<gene>
    <name evidence="10" type="primary">nadD</name>
    <name evidence="12" type="ORF">AMJ44_04015</name>
</gene>
<dbReference type="PANTHER" id="PTHR39321:SF3">
    <property type="entry name" value="PHOSPHOPANTETHEINE ADENYLYLTRANSFERASE"/>
    <property type="match status" value="1"/>
</dbReference>
<protein>
    <recommendedName>
        <fullName evidence="10">Probable nicotinate-nucleotide adenylyltransferase</fullName>
        <ecNumber evidence="10">2.7.7.18</ecNumber>
    </recommendedName>
    <alternativeName>
        <fullName evidence="10">Deamido-NAD(+) diphosphorylase</fullName>
    </alternativeName>
    <alternativeName>
        <fullName evidence="10">Deamido-NAD(+) pyrophosphorylase</fullName>
    </alternativeName>
    <alternativeName>
        <fullName evidence="10">Nicotinate mononucleotide adenylyltransferase</fullName>
        <shortName evidence="10">NaMN adenylyltransferase</shortName>
    </alternativeName>
</protein>
<dbReference type="InterPro" id="IPR005248">
    <property type="entry name" value="NadD/NMNAT"/>
</dbReference>